<accession>A0A7I7QRC9</accession>
<gene>
    <name evidence="1" type="ORF">MSEDJ_29700</name>
</gene>
<name>A0A7I7QRC9_9MYCO</name>
<dbReference type="EMBL" id="AP022588">
    <property type="protein sequence ID" value="BBY28874.1"/>
    <property type="molecule type" value="Genomic_DNA"/>
</dbReference>
<evidence type="ECO:0000313" key="2">
    <source>
        <dbReference type="Proteomes" id="UP000467193"/>
    </source>
</evidence>
<proteinExistence type="predicted"/>
<reference evidence="1 2" key="1">
    <citation type="journal article" date="2019" name="Emerg. Microbes Infect.">
        <title>Comprehensive subspecies identification of 175 nontuberculous mycobacteria species based on 7547 genomic profiles.</title>
        <authorList>
            <person name="Matsumoto Y."/>
            <person name="Kinjo T."/>
            <person name="Motooka D."/>
            <person name="Nabeya D."/>
            <person name="Jung N."/>
            <person name="Uechi K."/>
            <person name="Horii T."/>
            <person name="Iida T."/>
            <person name="Fujita J."/>
            <person name="Nakamura S."/>
        </authorList>
    </citation>
    <scope>NUCLEOTIDE SEQUENCE [LARGE SCALE GENOMIC DNA]</scope>
    <source>
        <strain evidence="1 2">JCM 17899</strain>
    </source>
</reference>
<dbReference type="Proteomes" id="UP000467193">
    <property type="component" value="Chromosome"/>
</dbReference>
<evidence type="ECO:0000313" key="1">
    <source>
        <dbReference type="EMBL" id="BBY28874.1"/>
    </source>
</evidence>
<keyword evidence="2" id="KW-1185">Reference proteome</keyword>
<dbReference type="RefSeq" id="WP_163797719.1">
    <property type="nucleotide sequence ID" value="NZ_AP022588.1"/>
</dbReference>
<organism evidence="1 2">
    <name type="scientific">Mycolicibacterium sediminis</name>
    <dbReference type="NCBI Taxonomy" id="1286180"/>
    <lineage>
        <taxon>Bacteria</taxon>
        <taxon>Bacillati</taxon>
        <taxon>Actinomycetota</taxon>
        <taxon>Actinomycetes</taxon>
        <taxon>Mycobacteriales</taxon>
        <taxon>Mycobacteriaceae</taxon>
        <taxon>Mycolicibacterium</taxon>
    </lineage>
</organism>
<dbReference type="KEGG" id="msei:MSEDJ_29700"/>
<dbReference type="AlphaFoldDB" id="A0A7I7QRC9"/>
<protein>
    <submittedName>
        <fullName evidence="1">Uncharacterized protein</fullName>
    </submittedName>
</protein>
<sequence>MTVDTRRAVSCCMPCREQVDRDLLEDNLGEYDHRIGGGPHALSEIEVLAQ</sequence>